<name>A0AAE3KT27_9CYAN</name>
<proteinExistence type="predicted"/>
<comment type="caution">
    <text evidence="3">The sequence shown here is derived from an EMBL/GenBank/DDBJ whole genome shotgun (WGS) entry which is preliminary data.</text>
</comment>
<dbReference type="InterPro" id="IPR058651">
    <property type="entry name" value="HTH_VMAP-M9"/>
</dbReference>
<dbReference type="EMBL" id="JAMZMM010000167">
    <property type="protein sequence ID" value="MCP2730082.1"/>
    <property type="molecule type" value="Genomic_DNA"/>
</dbReference>
<keyword evidence="4" id="KW-1185">Reference proteome</keyword>
<dbReference type="PANTHER" id="PTHR11017:SF219">
    <property type="entry name" value="ARCHAEAL ATPASE"/>
    <property type="match status" value="1"/>
</dbReference>
<organism evidence="3 4">
    <name type="scientific">Limnofasciculus baicalensis BBK-W-15</name>
    <dbReference type="NCBI Taxonomy" id="2699891"/>
    <lineage>
        <taxon>Bacteria</taxon>
        <taxon>Bacillati</taxon>
        <taxon>Cyanobacteriota</taxon>
        <taxon>Cyanophyceae</taxon>
        <taxon>Coleofasciculales</taxon>
        <taxon>Coleofasciculaceae</taxon>
        <taxon>Limnofasciculus</taxon>
        <taxon>Limnofasciculus baicalensis</taxon>
    </lineage>
</organism>
<evidence type="ECO:0000313" key="4">
    <source>
        <dbReference type="Proteomes" id="UP001204953"/>
    </source>
</evidence>
<dbReference type="GO" id="GO:0006952">
    <property type="term" value="P:defense response"/>
    <property type="evidence" value="ECO:0007669"/>
    <property type="project" value="InterPro"/>
</dbReference>
<dbReference type="Proteomes" id="UP001204953">
    <property type="component" value="Unassembled WGS sequence"/>
</dbReference>
<accession>A0AAE3KT27</accession>
<dbReference type="Pfam" id="PF00931">
    <property type="entry name" value="NB-ARC"/>
    <property type="match status" value="1"/>
</dbReference>
<dbReference type="Gene3D" id="3.40.50.300">
    <property type="entry name" value="P-loop containing nucleotide triphosphate hydrolases"/>
    <property type="match status" value="1"/>
</dbReference>
<dbReference type="Pfam" id="PF26355">
    <property type="entry name" value="HTH_VMAP-M9"/>
    <property type="match status" value="1"/>
</dbReference>
<evidence type="ECO:0000313" key="3">
    <source>
        <dbReference type="EMBL" id="MCP2730082.1"/>
    </source>
</evidence>
<evidence type="ECO:0000259" key="1">
    <source>
        <dbReference type="Pfam" id="PF00931"/>
    </source>
</evidence>
<dbReference type="RefSeq" id="WP_254012849.1">
    <property type="nucleotide sequence ID" value="NZ_JAMZMM010000167.1"/>
</dbReference>
<dbReference type="PRINTS" id="PR00364">
    <property type="entry name" value="DISEASERSIST"/>
</dbReference>
<dbReference type="InterPro" id="IPR002182">
    <property type="entry name" value="NB-ARC"/>
</dbReference>
<dbReference type="InterPro" id="IPR027417">
    <property type="entry name" value="P-loop_NTPase"/>
</dbReference>
<dbReference type="AlphaFoldDB" id="A0AAE3KT27"/>
<dbReference type="GO" id="GO:0043531">
    <property type="term" value="F:ADP binding"/>
    <property type="evidence" value="ECO:0007669"/>
    <property type="project" value="InterPro"/>
</dbReference>
<dbReference type="PANTHER" id="PTHR11017">
    <property type="entry name" value="LEUCINE-RICH REPEAT-CONTAINING PROTEIN"/>
    <property type="match status" value="1"/>
</dbReference>
<feature type="domain" description="vWA-MoxR associated protein N-terminal HTH" evidence="2">
    <location>
        <begin position="1"/>
        <end position="84"/>
    </location>
</feature>
<sequence length="440" mass="50012">MNSEEAFNVADRAFFTATGKHLTDIQKYILMGSWQDLTYEKIAETHPYNPQHIKNEGNQLWDLLSEVLGEKVSKRNFKTALERRSQSVAVSEPAIRENRSTQSRRDWGNAPDVSIFYGRIKQLTDLEQSIVRDKCRLVALFGMPGIGKTSLSVKLAQQIQNQFDCVIYRSLQDAPQLQQLLTDLIRFLSNNSGEDTQSSSSIGIARLLEYLRNHRCLLLLDDVEEILCAGELAGRYREGYEDYDKLFKQVGEAPHQSCLVIVGSEKPRSIESFADQTRGLYWLRLQGLDDSASVQIFRSKGFSGAEDRLNELIDYYQGNPLKLKLVATRIKEVFGGNVSQFLEEGTLVFDDVNELLDSQFQRLSDLEREIMYCLATENQAVSIAELRNKLNKSGITDAITSLIRRSLIEKATPTVMEKTEGESYFTLQGIIRMYVSRKLA</sequence>
<reference evidence="3" key="1">
    <citation type="submission" date="2022-06" db="EMBL/GenBank/DDBJ databases">
        <title>New cyanobacteria of genus Symplocastrum in benthos of Lake Baikal.</title>
        <authorList>
            <person name="Sorokovikova E."/>
            <person name="Tikhonova I."/>
            <person name="Krasnopeev A."/>
            <person name="Evseev P."/>
            <person name="Gladkikh A."/>
            <person name="Belykh O."/>
        </authorList>
    </citation>
    <scope>NUCLEOTIDE SEQUENCE</scope>
    <source>
        <strain evidence="3">BBK-W-15</strain>
    </source>
</reference>
<dbReference type="SUPFAM" id="SSF52540">
    <property type="entry name" value="P-loop containing nucleoside triphosphate hydrolases"/>
    <property type="match status" value="1"/>
</dbReference>
<protein>
    <submittedName>
        <fullName evidence="3">NB-ARC domain-containing protein</fullName>
    </submittedName>
</protein>
<dbReference type="InterPro" id="IPR044974">
    <property type="entry name" value="Disease_R_plants"/>
</dbReference>
<evidence type="ECO:0000259" key="2">
    <source>
        <dbReference type="Pfam" id="PF26355"/>
    </source>
</evidence>
<feature type="domain" description="NB-ARC" evidence="1">
    <location>
        <begin position="126"/>
        <end position="223"/>
    </location>
</feature>
<gene>
    <name evidence="3" type="ORF">NJ959_16750</name>
</gene>